<proteinExistence type="predicted"/>
<dbReference type="RefSeq" id="XP_019027749.1">
    <property type="nucleotide sequence ID" value="XM_019180268.1"/>
</dbReference>
<accession>A0A1E3H9T2</accession>
<dbReference type="EMBL" id="AWGH01000071">
    <property type="protein sequence ID" value="ODN73098.1"/>
    <property type="molecule type" value="Genomic_DNA"/>
</dbReference>
<dbReference type="Proteomes" id="UP000094819">
    <property type="component" value="Unassembled WGS sequence"/>
</dbReference>
<dbReference type="AlphaFoldDB" id="A0A1E3H9T2"/>
<keyword evidence="3" id="KW-1185">Reference proteome</keyword>
<feature type="region of interest" description="Disordered" evidence="1">
    <location>
        <begin position="1"/>
        <end position="100"/>
    </location>
</feature>
<protein>
    <submittedName>
        <fullName evidence="2">Uncharacterized protein</fullName>
    </submittedName>
</protein>
<reference evidence="2 3" key="1">
    <citation type="submission" date="2016-06" db="EMBL/GenBank/DDBJ databases">
        <title>Evolution of pathogenesis and genome organization in the Tremellales.</title>
        <authorList>
            <person name="Cuomo C."/>
            <person name="Litvintseva A."/>
            <person name="Heitman J."/>
            <person name="Chen Y."/>
            <person name="Sun S."/>
            <person name="Springer D."/>
            <person name="Dromer F."/>
            <person name="Young S."/>
            <person name="Zeng Q."/>
            <person name="Chapman S."/>
            <person name="Gujja S."/>
            <person name="Saif S."/>
            <person name="Birren B."/>
        </authorList>
    </citation>
    <scope>NUCLEOTIDE SEQUENCE [LARGE SCALE GENOMIC DNA]</scope>
    <source>
        <strain evidence="2 3">CBS 7118</strain>
    </source>
</reference>
<dbReference type="GeneID" id="30197513"/>
<organism evidence="2 3">
    <name type="scientific">Cryptococcus wingfieldii CBS 7118</name>
    <dbReference type="NCBI Taxonomy" id="1295528"/>
    <lineage>
        <taxon>Eukaryota</taxon>
        <taxon>Fungi</taxon>
        <taxon>Dikarya</taxon>
        <taxon>Basidiomycota</taxon>
        <taxon>Agaricomycotina</taxon>
        <taxon>Tremellomycetes</taxon>
        <taxon>Tremellales</taxon>
        <taxon>Cryptococcaceae</taxon>
        <taxon>Cryptococcus</taxon>
    </lineage>
</organism>
<sequence length="100" mass="10343">MSGDDAELTKSLNHLGGKDVQDTEALRTRDDGHHRVLSSSSTPGSVAAGSAGADRLTEVTRDVVSSPPTDRTPDALPSSIHPDFSSPTTTLASMPTEPSS</sequence>
<name>A0A1E3H9T2_9TREE</name>
<feature type="compositionally biased region" description="Basic and acidic residues" evidence="1">
    <location>
        <begin position="16"/>
        <end position="34"/>
    </location>
</feature>
<gene>
    <name evidence="2" type="ORF">L198_08303</name>
</gene>
<comment type="caution">
    <text evidence="2">The sequence shown here is derived from an EMBL/GenBank/DDBJ whole genome shotgun (WGS) entry which is preliminary data.</text>
</comment>
<evidence type="ECO:0000313" key="3">
    <source>
        <dbReference type="Proteomes" id="UP000094819"/>
    </source>
</evidence>
<feature type="compositionally biased region" description="Polar residues" evidence="1">
    <location>
        <begin position="85"/>
        <end position="100"/>
    </location>
</feature>
<evidence type="ECO:0000313" key="2">
    <source>
        <dbReference type="EMBL" id="ODN73098.1"/>
    </source>
</evidence>
<evidence type="ECO:0000256" key="1">
    <source>
        <dbReference type="SAM" id="MobiDB-lite"/>
    </source>
</evidence>